<feature type="region of interest" description="Disordered" evidence="1">
    <location>
        <begin position="1"/>
        <end position="80"/>
    </location>
</feature>
<dbReference type="AlphaFoldDB" id="A0A317XJ93"/>
<feature type="region of interest" description="Disordered" evidence="1">
    <location>
        <begin position="137"/>
        <end position="156"/>
    </location>
</feature>
<sequence length="851" mass="90712">MASEVFFTRHHHHHNSHHHSTSFGGLADDLHNSAHASSRAQRSVGPTRSGAALTFPPLYLDPASSANPTDPPPNSTDGVNTVQQQANFVLGSTFYHHPELHALVSNHLTDASANAHGAAAGNAHNFLNSIFAGIGSNEDDSDSDENGAAAAEGASAVPQPKISSEFIALNEDLVPASLDMHGDMLPAEQHPSYPFGNLFGPLSGMVSADSAIMGGPHMSASSGAAGSATDLGESIAALGLNFGGGLDGFTNIGQASHGRRGAVINSWNSFTNKASSSKIVGSGGAPAQWDAEQDRAPAAAPSASPMAASFRKLLTATAQSSDSDLQAERIRSARKLGLAPNLTFRTSTSTVLAPPSWPFRRAGPGSTSYSALLRPTSNIYGIAPASQAVAATLGGLPASAKIVKEVWSDLALEELIPLHVGSTSATRHSASWADDAEDLLESGSTEAARRTARRNGKKRRKIDPEPDDTFARRVATMEPDPLDLLGPVSREIRGQAATAWGTATRRRAGPITAHGAPGGGPPRRRYDADYPTRTEDEAAEVEHDDTELGFQYQDRLRYGFHLPPATYTWLEQPENSEAADESERSPTLRAEHDGIGWSTAKRVFVSEQRDRVLPELASRAGASTGTGSTPELGRYQIRSVRANLGLVPRPEWRWSDGPRSLPGPEQQLGSGHAGVGEVSMMTSSSSYPSRIYRSRHSIQSDEEDREGVYQHHQPYAGEEYEHDEIEDGEEDAAGTGTGNGTGDEDEDEDEDWEAQEEAELQHALLQAYGSGAGDGDEDGDGAHADQGDEYSDQDAGSNEHADEDDADEDADRDDRVSLDGQDIVRDEDEDEDEVASFDDDEQEQAVQEQEF</sequence>
<evidence type="ECO:0000313" key="3">
    <source>
        <dbReference type="Proteomes" id="UP000246740"/>
    </source>
</evidence>
<gene>
    <name evidence="2" type="ORF">BCV70DRAFT_202143</name>
</gene>
<dbReference type="Proteomes" id="UP000246740">
    <property type="component" value="Unassembled WGS sequence"/>
</dbReference>
<dbReference type="InParanoid" id="A0A317XJ93"/>
<organism evidence="2 3">
    <name type="scientific">Testicularia cyperi</name>
    <dbReference type="NCBI Taxonomy" id="1882483"/>
    <lineage>
        <taxon>Eukaryota</taxon>
        <taxon>Fungi</taxon>
        <taxon>Dikarya</taxon>
        <taxon>Basidiomycota</taxon>
        <taxon>Ustilaginomycotina</taxon>
        <taxon>Ustilaginomycetes</taxon>
        <taxon>Ustilaginales</taxon>
        <taxon>Anthracoideaceae</taxon>
        <taxon>Testicularia</taxon>
    </lineage>
</organism>
<feature type="compositionally biased region" description="Acidic residues" evidence="1">
    <location>
        <begin position="801"/>
        <end position="811"/>
    </location>
</feature>
<feature type="region of interest" description="Disordered" evidence="1">
    <location>
        <begin position="442"/>
        <end position="470"/>
    </location>
</feature>
<protein>
    <submittedName>
        <fullName evidence="2">Uncharacterized protein</fullName>
    </submittedName>
</protein>
<feature type="compositionally biased region" description="Basic residues" evidence="1">
    <location>
        <begin position="450"/>
        <end position="461"/>
    </location>
</feature>
<feature type="region of interest" description="Disordered" evidence="1">
    <location>
        <begin position="279"/>
        <end position="302"/>
    </location>
</feature>
<evidence type="ECO:0000256" key="1">
    <source>
        <dbReference type="SAM" id="MobiDB-lite"/>
    </source>
</evidence>
<feature type="compositionally biased region" description="Polar residues" evidence="1">
    <location>
        <begin position="34"/>
        <end position="46"/>
    </location>
</feature>
<name>A0A317XJ93_9BASI</name>
<feature type="region of interest" description="Disordered" evidence="1">
    <location>
        <begin position="649"/>
        <end position="851"/>
    </location>
</feature>
<feature type="compositionally biased region" description="Low complexity" evidence="1">
    <location>
        <begin position="679"/>
        <end position="691"/>
    </location>
</feature>
<feature type="region of interest" description="Disordered" evidence="1">
    <location>
        <begin position="615"/>
        <end position="634"/>
    </location>
</feature>
<reference evidence="2 3" key="1">
    <citation type="journal article" date="2018" name="Mol. Biol. Evol.">
        <title>Broad Genomic Sampling Reveals a Smut Pathogenic Ancestry of the Fungal Clade Ustilaginomycotina.</title>
        <authorList>
            <person name="Kijpornyongpan T."/>
            <person name="Mondo S.J."/>
            <person name="Barry K."/>
            <person name="Sandor L."/>
            <person name="Lee J."/>
            <person name="Lipzen A."/>
            <person name="Pangilinan J."/>
            <person name="LaButti K."/>
            <person name="Hainaut M."/>
            <person name="Henrissat B."/>
            <person name="Grigoriev I.V."/>
            <person name="Spatafora J.W."/>
            <person name="Aime M.C."/>
        </authorList>
    </citation>
    <scope>NUCLEOTIDE SEQUENCE [LARGE SCALE GENOMIC DNA]</scope>
    <source>
        <strain evidence="2 3">MCA 3645</strain>
    </source>
</reference>
<proteinExistence type="predicted"/>
<feature type="region of interest" description="Disordered" evidence="1">
    <location>
        <begin position="499"/>
        <end position="526"/>
    </location>
</feature>
<evidence type="ECO:0000313" key="2">
    <source>
        <dbReference type="EMBL" id="PWY98364.1"/>
    </source>
</evidence>
<feature type="compositionally biased region" description="Acidic residues" evidence="1">
    <location>
        <begin position="825"/>
        <end position="851"/>
    </location>
</feature>
<feature type="compositionally biased region" description="Basic residues" evidence="1">
    <location>
        <begin position="8"/>
        <end position="20"/>
    </location>
</feature>
<keyword evidence="3" id="KW-1185">Reference proteome</keyword>
<accession>A0A317XJ93</accession>
<feature type="compositionally biased region" description="Acidic residues" evidence="1">
    <location>
        <begin position="742"/>
        <end position="758"/>
    </location>
</feature>
<dbReference type="EMBL" id="KZ819199">
    <property type="protein sequence ID" value="PWY98364.1"/>
    <property type="molecule type" value="Genomic_DNA"/>
</dbReference>
<dbReference type="OrthoDB" id="2351920at2759"/>
<feature type="compositionally biased region" description="Low complexity" evidence="1">
    <location>
        <begin position="146"/>
        <end position="156"/>
    </location>
</feature>
<feature type="compositionally biased region" description="Acidic residues" evidence="1">
    <location>
        <begin position="718"/>
        <end position="732"/>
    </location>
</feature>